<dbReference type="Proteomes" id="UP000197138">
    <property type="component" value="Unassembled WGS sequence"/>
</dbReference>
<comment type="caution">
    <text evidence="2">The sequence shown here is derived from an EMBL/GenBank/DDBJ whole genome shotgun (WGS) entry which is preliminary data.</text>
</comment>
<sequence length="442" mass="51622">MPRRVVGVSSGEPIENIIRLRERFRGASDCTRELSFHQMNTNEIPPKNAVNMESESNLSAHEPISSHALLLWQYEFEQSLIDEQLQYQQQAVAMEASIKEAALQAAAGANEAAKLLKEETDTSMVDLVKELSSRRLIEGVELQSLDLTSKLLRSKSIPISPIRLEKEGNDEENGQSRSRETKEMRSRKGNESGSKHRSRSRERSPRSRSRSRERRRHRSGKRQRHRSRSRSKERQRSHRSRSKSRSRERRSHRSRSMERRMHRSRSSRDRRRCRSRERRRHGSKSKSWERHRHQSRSRERRSHRRRSQSMSMERQIHRSRSGSRKRRSQRSRSGKNWRRISCVSRSPPKGSSRVDSSFSGGRDSRSPSSPCRSKQDLRMESKQKNSKSLSHTQIFSPRNTKPFSTGKIVEKTKVTEGTEKTSQRSICSDDFGERESKGKEEA</sequence>
<proteinExistence type="predicted"/>
<reference evidence="3" key="1">
    <citation type="journal article" date="2017" name="Plant J.">
        <title>The pomegranate (Punica granatum L.) genome and the genomics of punicalagin biosynthesis.</title>
        <authorList>
            <person name="Qin G."/>
            <person name="Xu C."/>
            <person name="Ming R."/>
            <person name="Tang H."/>
            <person name="Guyot R."/>
            <person name="Kramer E.M."/>
            <person name="Hu Y."/>
            <person name="Yi X."/>
            <person name="Qi Y."/>
            <person name="Xu X."/>
            <person name="Gao Z."/>
            <person name="Pan H."/>
            <person name="Jian J."/>
            <person name="Tian Y."/>
            <person name="Yue Z."/>
            <person name="Xu Y."/>
        </authorList>
    </citation>
    <scope>NUCLEOTIDE SEQUENCE [LARGE SCALE GENOMIC DNA]</scope>
    <source>
        <strain evidence="3">cv. Dabenzi</strain>
    </source>
</reference>
<evidence type="ECO:0000256" key="1">
    <source>
        <dbReference type="SAM" id="MobiDB-lite"/>
    </source>
</evidence>
<gene>
    <name evidence="2" type="ORF">CDL15_Pgr021481</name>
</gene>
<feature type="compositionally biased region" description="Basic residues" evidence="1">
    <location>
        <begin position="195"/>
        <end position="307"/>
    </location>
</feature>
<organism evidence="2 3">
    <name type="scientific">Punica granatum</name>
    <name type="common">Pomegranate</name>
    <dbReference type="NCBI Taxonomy" id="22663"/>
    <lineage>
        <taxon>Eukaryota</taxon>
        <taxon>Viridiplantae</taxon>
        <taxon>Streptophyta</taxon>
        <taxon>Embryophyta</taxon>
        <taxon>Tracheophyta</taxon>
        <taxon>Spermatophyta</taxon>
        <taxon>Magnoliopsida</taxon>
        <taxon>eudicotyledons</taxon>
        <taxon>Gunneridae</taxon>
        <taxon>Pentapetalae</taxon>
        <taxon>rosids</taxon>
        <taxon>malvids</taxon>
        <taxon>Myrtales</taxon>
        <taxon>Lythraceae</taxon>
        <taxon>Punica</taxon>
    </lineage>
</organism>
<protein>
    <submittedName>
        <fullName evidence="2">Uncharacterized protein</fullName>
    </submittedName>
</protein>
<dbReference type="EMBL" id="MTKT01001084">
    <property type="protein sequence ID" value="OWM86395.1"/>
    <property type="molecule type" value="Genomic_DNA"/>
</dbReference>
<feature type="compositionally biased region" description="Basic and acidic residues" evidence="1">
    <location>
        <begin position="373"/>
        <end position="383"/>
    </location>
</feature>
<feature type="compositionally biased region" description="Basic and acidic residues" evidence="1">
    <location>
        <begin position="177"/>
        <end position="194"/>
    </location>
</feature>
<feature type="compositionally biased region" description="Basic and acidic residues" evidence="1">
    <location>
        <begin position="431"/>
        <end position="442"/>
    </location>
</feature>
<name>A0A218XMB9_PUNGR</name>
<evidence type="ECO:0000313" key="2">
    <source>
        <dbReference type="EMBL" id="OWM86395.1"/>
    </source>
</evidence>
<feature type="compositionally biased region" description="Basic residues" evidence="1">
    <location>
        <begin position="317"/>
        <end position="338"/>
    </location>
</feature>
<feature type="compositionally biased region" description="Polar residues" evidence="1">
    <location>
        <begin position="386"/>
        <end position="403"/>
    </location>
</feature>
<evidence type="ECO:0000313" key="3">
    <source>
        <dbReference type="Proteomes" id="UP000197138"/>
    </source>
</evidence>
<accession>A0A218XMB9</accession>
<feature type="region of interest" description="Disordered" evidence="1">
    <location>
        <begin position="163"/>
        <end position="442"/>
    </location>
</feature>
<feature type="compositionally biased region" description="Low complexity" evidence="1">
    <location>
        <begin position="351"/>
        <end position="372"/>
    </location>
</feature>
<feature type="compositionally biased region" description="Basic and acidic residues" evidence="1">
    <location>
        <begin position="408"/>
        <end position="422"/>
    </location>
</feature>
<dbReference type="AlphaFoldDB" id="A0A218XMB9"/>